<reference evidence="4" key="1">
    <citation type="submission" date="2022-04" db="EMBL/GenBank/DDBJ databases">
        <title>Carnegiea gigantea Genome sequencing and assembly v2.</title>
        <authorList>
            <person name="Copetti D."/>
            <person name="Sanderson M.J."/>
            <person name="Burquez A."/>
            <person name="Wojciechowski M.F."/>
        </authorList>
    </citation>
    <scope>NUCLEOTIDE SEQUENCE</scope>
    <source>
        <strain evidence="4">SGP5-SGP5p</strain>
        <tissue evidence="4">Aerial part</tissue>
    </source>
</reference>
<dbReference type="InterPro" id="IPR003959">
    <property type="entry name" value="ATPase_AAA_core"/>
</dbReference>
<dbReference type="Gene3D" id="3.40.50.300">
    <property type="entry name" value="P-loop containing nucleotide triphosphate hydrolases"/>
    <property type="match status" value="1"/>
</dbReference>
<dbReference type="GO" id="GO:0034605">
    <property type="term" value="P:cellular response to heat"/>
    <property type="evidence" value="ECO:0007669"/>
    <property type="project" value="TreeGrafter"/>
</dbReference>
<dbReference type="GO" id="GO:0005737">
    <property type="term" value="C:cytoplasm"/>
    <property type="evidence" value="ECO:0007669"/>
    <property type="project" value="TreeGrafter"/>
</dbReference>
<name>A0A9Q1KJD0_9CARY</name>
<dbReference type="PANTHER" id="PTHR11638:SF18">
    <property type="entry name" value="HEAT SHOCK PROTEIN 104"/>
    <property type="match status" value="1"/>
</dbReference>
<dbReference type="InterPro" id="IPR050130">
    <property type="entry name" value="ClpA_ClpB"/>
</dbReference>
<keyword evidence="2" id="KW-0067">ATP-binding</keyword>
<dbReference type="InterPro" id="IPR001270">
    <property type="entry name" value="ClpA/B"/>
</dbReference>
<protein>
    <recommendedName>
        <fullName evidence="3">ATPase AAA-type core domain-containing protein</fullName>
    </recommendedName>
</protein>
<dbReference type="Pfam" id="PF07724">
    <property type="entry name" value="AAA_2"/>
    <property type="match status" value="1"/>
</dbReference>
<evidence type="ECO:0000259" key="3">
    <source>
        <dbReference type="Pfam" id="PF07724"/>
    </source>
</evidence>
<dbReference type="GO" id="GO:0005524">
    <property type="term" value="F:ATP binding"/>
    <property type="evidence" value="ECO:0007669"/>
    <property type="project" value="UniProtKB-KW"/>
</dbReference>
<dbReference type="EMBL" id="JAKOGI010000092">
    <property type="protein sequence ID" value="KAJ8444650.1"/>
    <property type="molecule type" value="Genomic_DNA"/>
</dbReference>
<feature type="domain" description="ATPase AAA-type core" evidence="3">
    <location>
        <begin position="273"/>
        <end position="420"/>
    </location>
</feature>
<dbReference type="Proteomes" id="UP001153076">
    <property type="component" value="Unassembled WGS sequence"/>
</dbReference>
<gene>
    <name evidence="4" type="ORF">Cgig2_023713</name>
</gene>
<evidence type="ECO:0000313" key="4">
    <source>
        <dbReference type="EMBL" id="KAJ8444650.1"/>
    </source>
</evidence>
<proteinExistence type="predicted"/>
<accession>A0A9Q1KJD0</accession>
<dbReference type="SUPFAM" id="SSF52540">
    <property type="entry name" value="P-loop containing nucleoside triphosphate hydrolases"/>
    <property type="match status" value="1"/>
</dbReference>
<evidence type="ECO:0000256" key="2">
    <source>
        <dbReference type="ARBA" id="ARBA00022840"/>
    </source>
</evidence>
<dbReference type="PANTHER" id="PTHR11638">
    <property type="entry name" value="ATP-DEPENDENT CLP PROTEASE"/>
    <property type="match status" value="1"/>
</dbReference>
<keyword evidence="1" id="KW-0547">Nucleotide-binding</keyword>
<sequence>MEMFRHGPFKMCMGATFASFGDLHKCQRAAILREARKHINCTTWNLVCDVALFAYARTILREMAEGFCRRRLILYPSKAALQMIIIRAEMVNGEKAVKRWLEKYLRPILQKWENEGTISEHSVVFIDNIAGTSRLAFIMESKEVYFRSALAKKFANMAAELRSAYEKGKIIEECIESLIQKLCGPSRDVTSESEANVLLLCCCTYMRIIAEAAGFPAGQTDDTDRVCKRLETEQPEVLYSGLVGSSSSPSGCPEIITMVPQDLLDVRECSTASCLLLGLREDGRKELLNGLLSNIPSNNEVKIFGVELSKYSDRGSLVLLKSSPLRTISGDENLNLLELVRKHPSCIFYFDKIEKAHDEVYGWLLSLLHCGVLIDKQVNEVDFRKAVVLFGSDSGNKHACAQLAGHDGEDSTMETCNKQEKETCQLKFELLCKVDRLVVFNPFAVHQLESMRSYQVEDWRHCTNDDDFSSLLHTSWSIFNKGEVSKLPVTVLDNLRANGRSTAGGSQSHSNRSVGWLPCLLPDPFGESYAHYIDGLSFV</sequence>
<dbReference type="InterPro" id="IPR027417">
    <property type="entry name" value="P-loop_NTPase"/>
</dbReference>
<organism evidence="4 5">
    <name type="scientific">Carnegiea gigantea</name>
    <dbReference type="NCBI Taxonomy" id="171969"/>
    <lineage>
        <taxon>Eukaryota</taxon>
        <taxon>Viridiplantae</taxon>
        <taxon>Streptophyta</taxon>
        <taxon>Embryophyta</taxon>
        <taxon>Tracheophyta</taxon>
        <taxon>Spermatophyta</taxon>
        <taxon>Magnoliopsida</taxon>
        <taxon>eudicotyledons</taxon>
        <taxon>Gunneridae</taxon>
        <taxon>Pentapetalae</taxon>
        <taxon>Caryophyllales</taxon>
        <taxon>Cactineae</taxon>
        <taxon>Cactaceae</taxon>
        <taxon>Cactoideae</taxon>
        <taxon>Echinocereeae</taxon>
        <taxon>Carnegiea</taxon>
    </lineage>
</organism>
<evidence type="ECO:0000313" key="5">
    <source>
        <dbReference type="Proteomes" id="UP001153076"/>
    </source>
</evidence>
<dbReference type="AlphaFoldDB" id="A0A9Q1KJD0"/>
<keyword evidence="5" id="KW-1185">Reference proteome</keyword>
<comment type="caution">
    <text evidence="4">The sequence shown here is derived from an EMBL/GenBank/DDBJ whole genome shotgun (WGS) entry which is preliminary data.</text>
</comment>
<dbReference type="OrthoDB" id="1749991at2759"/>
<evidence type="ECO:0000256" key="1">
    <source>
        <dbReference type="ARBA" id="ARBA00022741"/>
    </source>
</evidence>
<dbReference type="GO" id="GO:0016887">
    <property type="term" value="F:ATP hydrolysis activity"/>
    <property type="evidence" value="ECO:0007669"/>
    <property type="project" value="InterPro"/>
</dbReference>
<dbReference type="PRINTS" id="PR00300">
    <property type="entry name" value="CLPPROTEASEA"/>
</dbReference>